<name>X0VER7_9ZZZZ</name>
<dbReference type="AlphaFoldDB" id="X0VER7"/>
<organism evidence="1">
    <name type="scientific">marine sediment metagenome</name>
    <dbReference type="NCBI Taxonomy" id="412755"/>
    <lineage>
        <taxon>unclassified sequences</taxon>
        <taxon>metagenomes</taxon>
        <taxon>ecological metagenomes</taxon>
    </lineage>
</organism>
<dbReference type="EMBL" id="BARS01012365">
    <property type="protein sequence ID" value="GAF99010.1"/>
    <property type="molecule type" value="Genomic_DNA"/>
</dbReference>
<comment type="caution">
    <text evidence="1">The sequence shown here is derived from an EMBL/GenBank/DDBJ whole genome shotgun (WGS) entry which is preliminary data.</text>
</comment>
<sequence length="111" mass="12475">VRVDMVGQEYGQSDIQSELLTVQADPPRRVREVSMMLFAPRAQRLLVVAHGEGRRQSLPLALEGSCDGWTRVTLPLDEPCEIETLEFLVSGLLPPDEDEGNLYIDDLRLIE</sequence>
<evidence type="ECO:0000313" key="1">
    <source>
        <dbReference type="EMBL" id="GAF99010.1"/>
    </source>
</evidence>
<protein>
    <submittedName>
        <fullName evidence="1">Uncharacterized protein</fullName>
    </submittedName>
</protein>
<proteinExistence type="predicted"/>
<gene>
    <name evidence="1" type="ORF">S01H1_22067</name>
</gene>
<reference evidence="1" key="1">
    <citation type="journal article" date="2014" name="Front. Microbiol.">
        <title>High frequency of phylogenetically diverse reductive dehalogenase-homologous genes in deep subseafloor sedimentary metagenomes.</title>
        <authorList>
            <person name="Kawai M."/>
            <person name="Futagami T."/>
            <person name="Toyoda A."/>
            <person name="Takaki Y."/>
            <person name="Nishi S."/>
            <person name="Hori S."/>
            <person name="Arai W."/>
            <person name="Tsubouchi T."/>
            <person name="Morono Y."/>
            <person name="Uchiyama I."/>
            <person name="Ito T."/>
            <person name="Fujiyama A."/>
            <person name="Inagaki F."/>
            <person name="Takami H."/>
        </authorList>
    </citation>
    <scope>NUCLEOTIDE SEQUENCE</scope>
    <source>
        <strain evidence="1">Expedition CK06-06</strain>
    </source>
</reference>
<accession>X0VER7</accession>
<feature type="non-terminal residue" evidence="1">
    <location>
        <position position="1"/>
    </location>
</feature>